<dbReference type="STRING" id="394193.SAMN04489732_120167"/>
<feature type="domain" description="ATP-dependent DNA ligase family profile" evidence="2">
    <location>
        <begin position="165"/>
        <end position="337"/>
    </location>
</feature>
<sequence>MVDELAEYRRRRGRETEPPPERPAARGGRFVVHEQRTPQPHWNLRLEREGVLVSWTVPRAVPRAPEEVRLAVRIDDQPPEYTDDAEVWDHGAYEALHWNDRRVEVVLQGERLRGRYSLVHRDDPAAGNAWKLTRLDPAEDGHEVTPRFLAPMPARPGPLPGAAEDGDWAYEFAWPGLRTILRVTGGRITAFDETGEEVTSRFPELRGLGAQLGAREALLDGEIVVFAAGAPDPDGLRRRAAADGGEARGLRHRHPVFYLVTDVLHLDFRSLLSSPHHERRALLDGLGLAGPHWQVPPSHPGDGAAVARASRDHGLAGIIAKRRDSPYRPGLANDDWIDIRHGRTGAR</sequence>
<evidence type="ECO:0000256" key="1">
    <source>
        <dbReference type="SAM" id="MobiDB-lite"/>
    </source>
</evidence>
<dbReference type="OrthoDB" id="9802472at2"/>
<organism evidence="4 5">
    <name type="scientific">Amycolatopsis saalfeldensis</name>
    <dbReference type="NCBI Taxonomy" id="394193"/>
    <lineage>
        <taxon>Bacteria</taxon>
        <taxon>Bacillati</taxon>
        <taxon>Actinomycetota</taxon>
        <taxon>Actinomycetes</taxon>
        <taxon>Pseudonocardiales</taxon>
        <taxon>Pseudonocardiaceae</taxon>
        <taxon>Amycolatopsis</taxon>
    </lineage>
</organism>
<dbReference type="Gene3D" id="3.30.470.30">
    <property type="entry name" value="DNA ligase/mRNA capping enzyme"/>
    <property type="match status" value="1"/>
</dbReference>
<reference evidence="4 5" key="1">
    <citation type="submission" date="2016-10" db="EMBL/GenBank/DDBJ databases">
        <authorList>
            <person name="de Groot N.N."/>
        </authorList>
    </citation>
    <scope>NUCLEOTIDE SEQUENCE [LARGE SCALE GENOMIC DNA]</scope>
    <source>
        <strain evidence="4 5">DSM 44993</strain>
    </source>
</reference>
<protein>
    <submittedName>
        <fullName evidence="4">Bifunctional non-homologous end joining protein LigD</fullName>
    </submittedName>
</protein>
<dbReference type="Pfam" id="PF13298">
    <property type="entry name" value="LigD_N"/>
    <property type="match status" value="1"/>
</dbReference>
<evidence type="ECO:0000259" key="3">
    <source>
        <dbReference type="Pfam" id="PF13298"/>
    </source>
</evidence>
<feature type="region of interest" description="Disordered" evidence="1">
    <location>
        <begin position="1"/>
        <end position="28"/>
    </location>
</feature>
<dbReference type="Pfam" id="PF01068">
    <property type="entry name" value="DNA_ligase_A_M"/>
    <property type="match status" value="1"/>
</dbReference>
<dbReference type="InterPro" id="IPR012310">
    <property type="entry name" value="DNA_ligase_ATP-dep_cent"/>
</dbReference>
<accession>A0A1H8YK16</accession>
<dbReference type="InterPro" id="IPR014144">
    <property type="entry name" value="LigD_PE_domain"/>
</dbReference>
<keyword evidence="5" id="KW-1185">Reference proteome</keyword>
<dbReference type="GO" id="GO:0006310">
    <property type="term" value="P:DNA recombination"/>
    <property type="evidence" value="ECO:0007669"/>
    <property type="project" value="InterPro"/>
</dbReference>
<gene>
    <name evidence="4" type="ORF">SAMN04489732_120167</name>
</gene>
<evidence type="ECO:0000313" key="5">
    <source>
        <dbReference type="Proteomes" id="UP000198582"/>
    </source>
</evidence>
<dbReference type="SUPFAM" id="SSF56091">
    <property type="entry name" value="DNA ligase/mRNA capping enzyme, catalytic domain"/>
    <property type="match status" value="1"/>
</dbReference>
<dbReference type="Gene3D" id="3.30.1490.70">
    <property type="match status" value="1"/>
</dbReference>
<dbReference type="AlphaFoldDB" id="A0A1H8YK16"/>
<proteinExistence type="predicted"/>
<dbReference type="RefSeq" id="WP_091625821.1">
    <property type="nucleotide sequence ID" value="NZ_FOEF01000020.1"/>
</dbReference>
<evidence type="ECO:0000313" key="4">
    <source>
        <dbReference type="EMBL" id="SEP52500.1"/>
    </source>
</evidence>
<dbReference type="GO" id="GO:0005524">
    <property type="term" value="F:ATP binding"/>
    <property type="evidence" value="ECO:0007669"/>
    <property type="project" value="InterPro"/>
</dbReference>
<dbReference type="EMBL" id="FOEF01000020">
    <property type="protein sequence ID" value="SEP52500.1"/>
    <property type="molecule type" value="Genomic_DNA"/>
</dbReference>
<feature type="domain" description="DNA ligase D 3'-phosphoesterase" evidence="3">
    <location>
        <begin position="34"/>
        <end position="119"/>
    </location>
</feature>
<evidence type="ECO:0000259" key="2">
    <source>
        <dbReference type="Pfam" id="PF01068"/>
    </source>
</evidence>
<dbReference type="GO" id="GO:0006281">
    <property type="term" value="P:DNA repair"/>
    <property type="evidence" value="ECO:0007669"/>
    <property type="project" value="InterPro"/>
</dbReference>
<dbReference type="GO" id="GO:0003910">
    <property type="term" value="F:DNA ligase (ATP) activity"/>
    <property type="evidence" value="ECO:0007669"/>
    <property type="project" value="InterPro"/>
</dbReference>
<name>A0A1H8YK16_9PSEU</name>
<dbReference type="Proteomes" id="UP000198582">
    <property type="component" value="Unassembled WGS sequence"/>
</dbReference>
<feature type="compositionally biased region" description="Basic and acidic residues" evidence="1">
    <location>
        <begin position="14"/>
        <end position="24"/>
    </location>
</feature>